<dbReference type="PANTHER" id="PTHR46300">
    <property type="entry name" value="P450, PUTATIVE (EUROFUNG)-RELATED-RELATED"/>
    <property type="match status" value="1"/>
</dbReference>
<keyword evidence="6" id="KW-0560">Oxidoreductase</keyword>
<reference evidence="10" key="2">
    <citation type="journal article" date="2020" name="Nat. Commun.">
        <title>Large-scale genome sequencing of mycorrhizal fungi provides insights into the early evolution of symbiotic traits.</title>
        <authorList>
            <person name="Miyauchi S."/>
            <person name="Kiss E."/>
            <person name="Kuo A."/>
            <person name="Drula E."/>
            <person name="Kohler A."/>
            <person name="Sanchez-Garcia M."/>
            <person name="Morin E."/>
            <person name="Andreopoulos B."/>
            <person name="Barry K.W."/>
            <person name="Bonito G."/>
            <person name="Buee M."/>
            <person name="Carver A."/>
            <person name="Chen C."/>
            <person name="Cichocki N."/>
            <person name="Clum A."/>
            <person name="Culley D."/>
            <person name="Crous P.W."/>
            <person name="Fauchery L."/>
            <person name="Girlanda M."/>
            <person name="Hayes R.D."/>
            <person name="Keri Z."/>
            <person name="LaButti K."/>
            <person name="Lipzen A."/>
            <person name="Lombard V."/>
            <person name="Magnuson J."/>
            <person name="Maillard F."/>
            <person name="Murat C."/>
            <person name="Nolan M."/>
            <person name="Ohm R.A."/>
            <person name="Pangilinan J."/>
            <person name="Pereira M.F."/>
            <person name="Perotto S."/>
            <person name="Peter M."/>
            <person name="Pfister S."/>
            <person name="Riley R."/>
            <person name="Sitrit Y."/>
            <person name="Stielow J.B."/>
            <person name="Szollosi G."/>
            <person name="Zifcakova L."/>
            <person name="Stursova M."/>
            <person name="Spatafora J.W."/>
            <person name="Tedersoo L."/>
            <person name="Vaario L.M."/>
            <person name="Yamada A."/>
            <person name="Yan M."/>
            <person name="Wang P."/>
            <person name="Xu J."/>
            <person name="Bruns T."/>
            <person name="Baldrian P."/>
            <person name="Vilgalys R."/>
            <person name="Dunand C."/>
            <person name="Henrissat B."/>
            <person name="Grigoriev I.V."/>
            <person name="Hibbett D."/>
            <person name="Nagy L.G."/>
            <person name="Martin F.M."/>
        </authorList>
    </citation>
    <scope>NUCLEOTIDE SEQUENCE</scope>
    <source>
        <strain evidence="10">Prilba</strain>
    </source>
</reference>
<dbReference type="OrthoDB" id="2789670at2759"/>
<dbReference type="GO" id="GO:0004497">
    <property type="term" value="F:monooxygenase activity"/>
    <property type="evidence" value="ECO:0007669"/>
    <property type="project" value="UniProtKB-KW"/>
</dbReference>
<sequence length="541" mass="60884">MSSLSASPQGLLEVLKSSSLQLWLTVQDHGTFSLGIVLGLIVLYAARYLASPYRKLPPGPRGYPIIGNLLEMKAGQWLKFAEWHKKYGDLIYLNAAGQPVVIINSQKVAVALLDRRAAIYSDRPRNIVACDIMTGGLLLGFARYGETWRRLRKAANEGFSKSSVKGFYETQITEAVLQASDLLASPARWDQHFRRAAASMILSVVYSYPTLKSEEDRIVEAINDFAERLFKAAVMGAYLVHFFPWLQHLPSSLAKWKRDAETWYKQDTALFESLLHKVEANVAKGDDYQSVTATLIREVEKNKLSSIERAWIGGTMYVGGADTTSAMMGWWMLAMLAYPETQARAHAELDAIVGRARLPTFADFPHLPYIRAMVKEALRWRPVAPLGVPHQSTEDDWFEDMFIPKGTLCFTNVWHMNRDPELFGKNTEHFDPARYLDANGELASGVSDIKEQGHFAYGFGRRNCVGRHMADNSLFINIAVMLWATKIERKKDASGRFLPLDLDGWVDVGVVVRPAPFDFEITPRFPEATGMLAQERELRGL</sequence>
<dbReference type="Proteomes" id="UP000759537">
    <property type="component" value="Unassembled WGS sequence"/>
</dbReference>
<dbReference type="EMBL" id="WHVB01000073">
    <property type="protein sequence ID" value="KAF8463380.1"/>
    <property type="molecule type" value="Genomic_DNA"/>
</dbReference>
<reference evidence="10" key="1">
    <citation type="submission" date="2019-10" db="EMBL/GenBank/DDBJ databases">
        <authorList>
            <consortium name="DOE Joint Genome Institute"/>
            <person name="Kuo A."/>
            <person name="Miyauchi S."/>
            <person name="Kiss E."/>
            <person name="Drula E."/>
            <person name="Kohler A."/>
            <person name="Sanchez-Garcia M."/>
            <person name="Andreopoulos B."/>
            <person name="Barry K.W."/>
            <person name="Bonito G."/>
            <person name="Buee M."/>
            <person name="Carver A."/>
            <person name="Chen C."/>
            <person name="Cichocki N."/>
            <person name="Clum A."/>
            <person name="Culley D."/>
            <person name="Crous P.W."/>
            <person name="Fauchery L."/>
            <person name="Girlanda M."/>
            <person name="Hayes R."/>
            <person name="Keri Z."/>
            <person name="LaButti K."/>
            <person name="Lipzen A."/>
            <person name="Lombard V."/>
            <person name="Magnuson J."/>
            <person name="Maillard F."/>
            <person name="Morin E."/>
            <person name="Murat C."/>
            <person name="Nolan M."/>
            <person name="Ohm R."/>
            <person name="Pangilinan J."/>
            <person name="Pereira M."/>
            <person name="Perotto S."/>
            <person name="Peter M."/>
            <person name="Riley R."/>
            <person name="Sitrit Y."/>
            <person name="Stielow B."/>
            <person name="Szollosi G."/>
            <person name="Zifcakova L."/>
            <person name="Stursova M."/>
            <person name="Spatafora J.W."/>
            <person name="Tedersoo L."/>
            <person name="Vaario L.-M."/>
            <person name="Yamada A."/>
            <person name="Yan M."/>
            <person name="Wang P."/>
            <person name="Xu J."/>
            <person name="Bruns T."/>
            <person name="Baldrian P."/>
            <person name="Vilgalys R."/>
            <person name="Henrissat B."/>
            <person name="Grigoriev I.V."/>
            <person name="Hibbett D."/>
            <person name="Nagy L.G."/>
            <person name="Martin F.M."/>
        </authorList>
    </citation>
    <scope>NUCLEOTIDE SEQUENCE</scope>
    <source>
        <strain evidence="10">Prilba</strain>
    </source>
</reference>
<evidence type="ECO:0000256" key="4">
    <source>
        <dbReference type="ARBA" id="ARBA00022617"/>
    </source>
</evidence>
<comment type="cofactor">
    <cofactor evidence="1 9">
        <name>heme</name>
        <dbReference type="ChEBI" id="CHEBI:30413"/>
    </cofactor>
</comment>
<dbReference type="GO" id="GO:0005506">
    <property type="term" value="F:iron ion binding"/>
    <property type="evidence" value="ECO:0007669"/>
    <property type="project" value="InterPro"/>
</dbReference>
<dbReference type="CDD" id="cd11065">
    <property type="entry name" value="CYP64-like"/>
    <property type="match status" value="1"/>
</dbReference>
<evidence type="ECO:0000313" key="10">
    <source>
        <dbReference type="EMBL" id="KAF8463380.1"/>
    </source>
</evidence>
<dbReference type="PANTHER" id="PTHR46300:SF7">
    <property type="entry name" value="P450, PUTATIVE (EUROFUNG)-RELATED"/>
    <property type="match status" value="1"/>
</dbReference>
<dbReference type="Pfam" id="PF00067">
    <property type="entry name" value="p450"/>
    <property type="match status" value="1"/>
</dbReference>
<evidence type="ECO:0000256" key="5">
    <source>
        <dbReference type="ARBA" id="ARBA00022723"/>
    </source>
</evidence>
<evidence type="ECO:0000313" key="11">
    <source>
        <dbReference type="EMBL" id="KAF8485174.1"/>
    </source>
</evidence>
<evidence type="ECO:0000256" key="2">
    <source>
        <dbReference type="ARBA" id="ARBA00005179"/>
    </source>
</evidence>
<evidence type="ECO:0000256" key="1">
    <source>
        <dbReference type="ARBA" id="ARBA00001971"/>
    </source>
</evidence>
<comment type="similarity">
    <text evidence="3">Belongs to the cytochrome P450 family.</text>
</comment>
<dbReference type="Gene3D" id="1.10.630.10">
    <property type="entry name" value="Cytochrome P450"/>
    <property type="match status" value="1"/>
</dbReference>
<evidence type="ECO:0000256" key="6">
    <source>
        <dbReference type="ARBA" id="ARBA00023002"/>
    </source>
</evidence>
<feature type="binding site" description="axial binding residue" evidence="9">
    <location>
        <position position="464"/>
    </location>
    <ligand>
        <name>heme</name>
        <dbReference type="ChEBI" id="CHEBI:30413"/>
    </ligand>
    <ligandPart>
        <name>Fe</name>
        <dbReference type="ChEBI" id="CHEBI:18248"/>
    </ligandPart>
</feature>
<name>A0A9P5JTN9_9AGAM</name>
<keyword evidence="4 9" id="KW-0349">Heme</keyword>
<dbReference type="InterPro" id="IPR036396">
    <property type="entry name" value="Cyt_P450_sf"/>
</dbReference>
<dbReference type="PRINTS" id="PR00463">
    <property type="entry name" value="EP450I"/>
</dbReference>
<evidence type="ECO:0000313" key="12">
    <source>
        <dbReference type="Proteomes" id="UP000759537"/>
    </source>
</evidence>
<proteinExistence type="inferred from homology"/>
<dbReference type="SUPFAM" id="SSF48264">
    <property type="entry name" value="Cytochrome P450"/>
    <property type="match status" value="1"/>
</dbReference>
<dbReference type="InterPro" id="IPR001128">
    <property type="entry name" value="Cyt_P450"/>
</dbReference>
<gene>
    <name evidence="11" type="ORF">DFH94DRAFT_689520</name>
    <name evidence="10" type="ORF">DFH94DRAFT_699582</name>
</gene>
<comment type="caution">
    <text evidence="10">The sequence shown here is derived from an EMBL/GenBank/DDBJ whole genome shotgun (WGS) entry which is preliminary data.</text>
</comment>
<evidence type="ECO:0000256" key="3">
    <source>
        <dbReference type="ARBA" id="ARBA00010617"/>
    </source>
</evidence>
<evidence type="ECO:0000256" key="7">
    <source>
        <dbReference type="ARBA" id="ARBA00023004"/>
    </source>
</evidence>
<dbReference type="InterPro" id="IPR050364">
    <property type="entry name" value="Cytochrome_P450_fung"/>
</dbReference>
<keyword evidence="7 9" id="KW-0408">Iron</keyword>
<dbReference type="PRINTS" id="PR00385">
    <property type="entry name" value="P450"/>
</dbReference>
<comment type="pathway">
    <text evidence="2">Secondary metabolite biosynthesis.</text>
</comment>
<dbReference type="InterPro" id="IPR002401">
    <property type="entry name" value="Cyt_P450_E_grp-I"/>
</dbReference>
<accession>A0A9P5JTN9</accession>
<evidence type="ECO:0000256" key="8">
    <source>
        <dbReference type="ARBA" id="ARBA00023033"/>
    </source>
</evidence>
<keyword evidence="8" id="KW-0503">Monooxygenase</keyword>
<dbReference type="GO" id="GO:0016705">
    <property type="term" value="F:oxidoreductase activity, acting on paired donors, with incorporation or reduction of molecular oxygen"/>
    <property type="evidence" value="ECO:0007669"/>
    <property type="project" value="InterPro"/>
</dbReference>
<protein>
    <submittedName>
        <fullName evidence="10">Cytochrome P450</fullName>
    </submittedName>
</protein>
<keyword evidence="5 9" id="KW-0479">Metal-binding</keyword>
<keyword evidence="12" id="KW-1185">Reference proteome</keyword>
<dbReference type="GO" id="GO:0016020">
    <property type="term" value="C:membrane"/>
    <property type="evidence" value="ECO:0007669"/>
    <property type="project" value="UniProtKB-SubCell"/>
</dbReference>
<dbReference type="AlphaFoldDB" id="A0A9P5JTN9"/>
<organism evidence="10 12">
    <name type="scientific">Russula ochroleuca</name>
    <dbReference type="NCBI Taxonomy" id="152965"/>
    <lineage>
        <taxon>Eukaryota</taxon>
        <taxon>Fungi</taxon>
        <taxon>Dikarya</taxon>
        <taxon>Basidiomycota</taxon>
        <taxon>Agaricomycotina</taxon>
        <taxon>Agaricomycetes</taxon>
        <taxon>Russulales</taxon>
        <taxon>Russulaceae</taxon>
        <taxon>Russula</taxon>
    </lineage>
</organism>
<dbReference type="GO" id="GO:0020037">
    <property type="term" value="F:heme binding"/>
    <property type="evidence" value="ECO:0007669"/>
    <property type="project" value="InterPro"/>
</dbReference>
<dbReference type="EMBL" id="WHVB01000003">
    <property type="protein sequence ID" value="KAF8485174.1"/>
    <property type="molecule type" value="Genomic_DNA"/>
</dbReference>
<evidence type="ECO:0000256" key="9">
    <source>
        <dbReference type="PIRSR" id="PIRSR602401-1"/>
    </source>
</evidence>